<dbReference type="AlphaFoldDB" id="A0A3Q7G5E0"/>
<dbReference type="EnsemblPlants" id="Solyc04g051517.1.1">
    <property type="protein sequence ID" value="Solyc04g051517.1.1"/>
    <property type="gene ID" value="Solyc04g051517.1"/>
</dbReference>
<dbReference type="Gramene" id="Solyc04g051517.1.1">
    <property type="protein sequence ID" value="Solyc04g051517.1.1"/>
    <property type="gene ID" value="Solyc04g051517.1"/>
</dbReference>
<organism evidence="2">
    <name type="scientific">Solanum lycopersicum</name>
    <name type="common">Tomato</name>
    <name type="synonym">Lycopersicon esculentum</name>
    <dbReference type="NCBI Taxonomy" id="4081"/>
    <lineage>
        <taxon>Eukaryota</taxon>
        <taxon>Viridiplantae</taxon>
        <taxon>Streptophyta</taxon>
        <taxon>Embryophyta</taxon>
        <taxon>Tracheophyta</taxon>
        <taxon>Spermatophyta</taxon>
        <taxon>Magnoliopsida</taxon>
        <taxon>eudicotyledons</taxon>
        <taxon>Gunneridae</taxon>
        <taxon>Pentapetalae</taxon>
        <taxon>asterids</taxon>
        <taxon>lamiids</taxon>
        <taxon>Solanales</taxon>
        <taxon>Solanaceae</taxon>
        <taxon>Solanoideae</taxon>
        <taxon>Solaneae</taxon>
        <taxon>Solanum</taxon>
        <taxon>Solanum subgen. Lycopersicon</taxon>
    </lineage>
</organism>
<reference evidence="2" key="1">
    <citation type="journal article" date="2012" name="Nature">
        <title>The tomato genome sequence provides insights into fleshy fruit evolution.</title>
        <authorList>
            <consortium name="Tomato Genome Consortium"/>
        </authorList>
    </citation>
    <scope>NUCLEOTIDE SEQUENCE [LARGE SCALE GENOMIC DNA]</scope>
    <source>
        <strain evidence="2">cv. Heinz 1706</strain>
    </source>
</reference>
<dbReference type="Proteomes" id="UP000004994">
    <property type="component" value="Chromosome 4"/>
</dbReference>
<evidence type="ECO:0000313" key="2">
    <source>
        <dbReference type="EnsemblPlants" id="Solyc04g051517.1.1"/>
    </source>
</evidence>
<protein>
    <submittedName>
        <fullName evidence="2">Uncharacterized protein</fullName>
    </submittedName>
</protein>
<evidence type="ECO:0000313" key="3">
    <source>
        <dbReference type="Proteomes" id="UP000004994"/>
    </source>
</evidence>
<feature type="compositionally biased region" description="Basic residues" evidence="1">
    <location>
        <begin position="102"/>
        <end position="118"/>
    </location>
</feature>
<accession>A0A3Q7G5E0</accession>
<keyword evidence="3" id="KW-1185">Reference proteome</keyword>
<proteinExistence type="predicted"/>
<sequence length="118" mass="13503">MCGPDGIDIVDTESLVINVPNNSDNMNCDIITNAKHKVVLEDQVYKDKGTLKAVMTQYAIDHRFQWKTNRSSQTCIPIRPLPDQNDWNVPGYIKDQIVQPPNHKKLPGRPSKKYRDKT</sequence>
<name>A0A3Q7G5E0_SOLLC</name>
<dbReference type="InParanoid" id="A0A3Q7G5E0"/>
<feature type="region of interest" description="Disordered" evidence="1">
    <location>
        <begin position="94"/>
        <end position="118"/>
    </location>
</feature>
<evidence type="ECO:0000256" key="1">
    <source>
        <dbReference type="SAM" id="MobiDB-lite"/>
    </source>
</evidence>
<reference evidence="2" key="2">
    <citation type="submission" date="2019-01" db="UniProtKB">
        <authorList>
            <consortium name="EnsemblPlants"/>
        </authorList>
    </citation>
    <scope>IDENTIFICATION</scope>
    <source>
        <strain evidence="2">cv. Heinz 1706</strain>
    </source>
</reference>